<evidence type="ECO:0000313" key="1">
    <source>
        <dbReference type="EMBL" id="CAK9014671.1"/>
    </source>
</evidence>
<keyword evidence="2" id="KW-1185">Reference proteome</keyword>
<protein>
    <submittedName>
        <fullName evidence="1">Uncharacterized protein</fullName>
    </submittedName>
</protein>
<evidence type="ECO:0000313" key="2">
    <source>
        <dbReference type="Proteomes" id="UP001642464"/>
    </source>
</evidence>
<gene>
    <name evidence="1" type="ORF">SCF082_LOCUS12422</name>
</gene>
<comment type="caution">
    <text evidence="1">The sequence shown here is derived from an EMBL/GenBank/DDBJ whole genome shotgun (WGS) entry which is preliminary data.</text>
</comment>
<reference evidence="1 2" key="1">
    <citation type="submission" date="2024-02" db="EMBL/GenBank/DDBJ databases">
        <authorList>
            <person name="Chen Y."/>
            <person name="Shah S."/>
            <person name="Dougan E. K."/>
            <person name="Thang M."/>
            <person name="Chan C."/>
        </authorList>
    </citation>
    <scope>NUCLEOTIDE SEQUENCE [LARGE SCALE GENOMIC DNA]</scope>
</reference>
<proteinExistence type="predicted"/>
<dbReference type="Proteomes" id="UP001642464">
    <property type="component" value="Unassembled WGS sequence"/>
</dbReference>
<sequence length="219" mass="24460">MPNVCYGQDGGKHGGSERRDTFVSNEELKWMKYSHMETTLLICLIITCMLQQSNEDRAHKRKFTAACLLRDFINTVKNLPQSFSAVVIDGEALPIVDGSIRQLESSALTRVDAWPEFLSWWNGVRLDQIHLPSKVITNPVETASLGEVAAAMFLQAASLGSAELSTAGCEIVSQWVRAIVPNVKNIASQKPPEPKSERDLAQHGYYDWVLTEMREARPE</sequence>
<organism evidence="1 2">
    <name type="scientific">Durusdinium trenchii</name>
    <dbReference type="NCBI Taxonomy" id="1381693"/>
    <lineage>
        <taxon>Eukaryota</taxon>
        <taxon>Sar</taxon>
        <taxon>Alveolata</taxon>
        <taxon>Dinophyceae</taxon>
        <taxon>Suessiales</taxon>
        <taxon>Symbiodiniaceae</taxon>
        <taxon>Durusdinium</taxon>
    </lineage>
</organism>
<dbReference type="EMBL" id="CAXAMM010007557">
    <property type="protein sequence ID" value="CAK9014671.1"/>
    <property type="molecule type" value="Genomic_DNA"/>
</dbReference>
<name>A0ABP0JJT9_9DINO</name>
<accession>A0ABP0JJT9</accession>